<dbReference type="Pfam" id="PF17762">
    <property type="entry name" value="HTH_ParB"/>
    <property type="match status" value="1"/>
</dbReference>
<evidence type="ECO:0000259" key="4">
    <source>
        <dbReference type="SMART" id="SM00470"/>
    </source>
</evidence>
<comment type="similarity">
    <text evidence="1">Belongs to the ParB family.</text>
</comment>
<dbReference type="Gene3D" id="3.90.1530.30">
    <property type="match status" value="1"/>
</dbReference>
<evidence type="ECO:0000256" key="2">
    <source>
        <dbReference type="ARBA" id="ARBA00022829"/>
    </source>
</evidence>
<dbReference type="AlphaFoldDB" id="A0A382CRB9"/>
<dbReference type="InterPro" id="IPR003115">
    <property type="entry name" value="ParB_N"/>
</dbReference>
<organism evidence="5">
    <name type="scientific">marine metagenome</name>
    <dbReference type="NCBI Taxonomy" id="408172"/>
    <lineage>
        <taxon>unclassified sequences</taxon>
        <taxon>metagenomes</taxon>
        <taxon>ecological metagenomes</taxon>
    </lineage>
</organism>
<dbReference type="InterPro" id="IPR050336">
    <property type="entry name" value="Chromosome_partition/occlusion"/>
</dbReference>
<evidence type="ECO:0000256" key="1">
    <source>
        <dbReference type="ARBA" id="ARBA00006295"/>
    </source>
</evidence>
<dbReference type="NCBIfam" id="TIGR00180">
    <property type="entry name" value="parB_part"/>
    <property type="match status" value="1"/>
</dbReference>
<dbReference type="Pfam" id="PF23552">
    <property type="entry name" value="ParB_C"/>
    <property type="match status" value="1"/>
</dbReference>
<dbReference type="InterPro" id="IPR004437">
    <property type="entry name" value="ParB/RepB/Spo0J"/>
</dbReference>
<dbReference type="PANTHER" id="PTHR33375:SF1">
    <property type="entry name" value="CHROMOSOME-PARTITIONING PROTEIN PARB-RELATED"/>
    <property type="match status" value="1"/>
</dbReference>
<evidence type="ECO:0000256" key="3">
    <source>
        <dbReference type="ARBA" id="ARBA00023125"/>
    </source>
</evidence>
<dbReference type="FunFam" id="3.90.1530.30:FF:000001">
    <property type="entry name" value="Chromosome partitioning protein ParB"/>
    <property type="match status" value="1"/>
</dbReference>
<keyword evidence="3" id="KW-0238">DNA-binding</keyword>
<dbReference type="InterPro" id="IPR036086">
    <property type="entry name" value="ParB/Sulfiredoxin_sf"/>
</dbReference>
<dbReference type="GO" id="GO:0005694">
    <property type="term" value="C:chromosome"/>
    <property type="evidence" value="ECO:0007669"/>
    <property type="project" value="TreeGrafter"/>
</dbReference>
<dbReference type="InterPro" id="IPR041468">
    <property type="entry name" value="HTH_ParB/Spo0J"/>
</dbReference>
<dbReference type="FunFam" id="1.10.10.2830:FF:000001">
    <property type="entry name" value="Chromosome partitioning protein ParB"/>
    <property type="match status" value="1"/>
</dbReference>
<gene>
    <name evidence="5" type="ORF">METZ01_LOCUS181509</name>
</gene>
<dbReference type="GO" id="GO:0045881">
    <property type="term" value="P:positive regulation of sporulation resulting in formation of a cellular spore"/>
    <property type="evidence" value="ECO:0007669"/>
    <property type="project" value="TreeGrafter"/>
</dbReference>
<dbReference type="Gene3D" id="1.10.10.2830">
    <property type="match status" value="1"/>
</dbReference>
<dbReference type="EMBL" id="UINC01035749">
    <property type="protein sequence ID" value="SVB28655.1"/>
    <property type="molecule type" value="Genomic_DNA"/>
</dbReference>
<dbReference type="SUPFAM" id="SSF109709">
    <property type="entry name" value="KorB DNA-binding domain-like"/>
    <property type="match status" value="1"/>
</dbReference>
<sequence length="286" mass="31710">MGRGLGALLGEYLEPGEGLAETRRVPLSAIVPNPMQPRRVFSEVELEHLTSSIRENGLLQPLVVRPAPGTLDRFELVVGERRFRAVTRLAWEDVPVVVRDATDETLLVLALVENLQREALNPLEEAEGYVALSEKFELSHATIARAVGKDRSTVANVIRLLSLPPSVRKLVEEGALRQGHARALLSLENPVKAGEMARRAAKEGWSVRDLERRVARGDEKSKRQGKNKSPVVRALEEALEDQLMTRVEVQERRGGKGTIEIKYHSPEDFERLFAIITGRSVGTVVG</sequence>
<keyword evidence="2" id="KW-0159">Chromosome partition</keyword>
<accession>A0A382CRB9</accession>
<reference evidence="5" key="1">
    <citation type="submission" date="2018-05" db="EMBL/GenBank/DDBJ databases">
        <authorList>
            <person name="Lanie J.A."/>
            <person name="Ng W.-L."/>
            <person name="Kazmierczak K.M."/>
            <person name="Andrzejewski T.M."/>
            <person name="Davidsen T.M."/>
            <person name="Wayne K.J."/>
            <person name="Tettelin H."/>
            <person name="Glass J.I."/>
            <person name="Rusch D."/>
            <person name="Podicherti R."/>
            <person name="Tsui H.-C.T."/>
            <person name="Winkler M.E."/>
        </authorList>
    </citation>
    <scope>NUCLEOTIDE SEQUENCE</scope>
</reference>
<proteinExistence type="inferred from homology"/>
<dbReference type="InterPro" id="IPR057240">
    <property type="entry name" value="ParB_dimer_C"/>
</dbReference>
<dbReference type="CDD" id="cd16393">
    <property type="entry name" value="SPO0J_N"/>
    <property type="match status" value="1"/>
</dbReference>
<dbReference type="SUPFAM" id="SSF110849">
    <property type="entry name" value="ParB/Sulfiredoxin"/>
    <property type="match status" value="1"/>
</dbReference>
<dbReference type="GO" id="GO:0003677">
    <property type="term" value="F:DNA binding"/>
    <property type="evidence" value="ECO:0007669"/>
    <property type="project" value="UniProtKB-KW"/>
</dbReference>
<dbReference type="Pfam" id="PF02195">
    <property type="entry name" value="ParB_N"/>
    <property type="match status" value="1"/>
</dbReference>
<feature type="domain" description="ParB-like N-terminal" evidence="4">
    <location>
        <begin position="23"/>
        <end position="115"/>
    </location>
</feature>
<evidence type="ECO:0000313" key="5">
    <source>
        <dbReference type="EMBL" id="SVB28655.1"/>
    </source>
</evidence>
<dbReference type="GO" id="GO:0007059">
    <property type="term" value="P:chromosome segregation"/>
    <property type="evidence" value="ECO:0007669"/>
    <property type="project" value="UniProtKB-KW"/>
</dbReference>
<name>A0A382CRB9_9ZZZZ</name>
<dbReference type="SMART" id="SM00470">
    <property type="entry name" value="ParB"/>
    <property type="match status" value="1"/>
</dbReference>
<protein>
    <recommendedName>
        <fullName evidence="4">ParB-like N-terminal domain-containing protein</fullName>
    </recommendedName>
</protein>
<dbReference type="PANTHER" id="PTHR33375">
    <property type="entry name" value="CHROMOSOME-PARTITIONING PROTEIN PARB-RELATED"/>
    <property type="match status" value="1"/>
</dbReference>